<sequence>MKDAEKLLALELSGMNKAYEGEISQRKFKIDLKPPEEKCSGIEEDYFSLFQEETRYIGYIQVYLINEELKYYKMKTLEKVKAEELENESSRITEDWMDQVQHRGMKRRIEQRMGKVLEEVKLI</sequence>
<evidence type="ECO:0000313" key="1">
    <source>
        <dbReference type="EMBL" id="MBW0528915.1"/>
    </source>
</evidence>
<reference evidence="1" key="1">
    <citation type="submission" date="2021-03" db="EMBL/GenBank/DDBJ databases">
        <title>Draft genome sequence of rust myrtle Austropuccinia psidii MF-1, a brazilian biotype.</title>
        <authorList>
            <person name="Quecine M.C."/>
            <person name="Pachon D.M.R."/>
            <person name="Bonatelli M.L."/>
            <person name="Correr F.H."/>
            <person name="Franceschini L.M."/>
            <person name="Leite T.F."/>
            <person name="Margarido G.R.A."/>
            <person name="Almeida C.A."/>
            <person name="Ferrarezi J.A."/>
            <person name="Labate C.A."/>
        </authorList>
    </citation>
    <scope>NUCLEOTIDE SEQUENCE</scope>
    <source>
        <strain evidence="1">MF-1</strain>
    </source>
</reference>
<protein>
    <submittedName>
        <fullName evidence="1">Uncharacterized protein</fullName>
    </submittedName>
</protein>
<organism evidence="1 2">
    <name type="scientific">Austropuccinia psidii MF-1</name>
    <dbReference type="NCBI Taxonomy" id="1389203"/>
    <lineage>
        <taxon>Eukaryota</taxon>
        <taxon>Fungi</taxon>
        <taxon>Dikarya</taxon>
        <taxon>Basidiomycota</taxon>
        <taxon>Pucciniomycotina</taxon>
        <taxon>Pucciniomycetes</taxon>
        <taxon>Pucciniales</taxon>
        <taxon>Sphaerophragmiaceae</taxon>
        <taxon>Austropuccinia</taxon>
    </lineage>
</organism>
<dbReference type="Proteomes" id="UP000765509">
    <property type="component" value="Unassembled WGS sequence"/>
</dbReference>
<keyword evidence="2" id="KW-1185">Reference proteome</keyword>
<accession>A0A9Q3ESW8</accession>
<dbReference type="EMBL" id="AVOT02034723">
    <property type="protein sequence ID" value="MBW0528915.1"/>
    <property type="molecule type" value="Genomic_DNA"/>
</dbReference>
<evidence type="ECO:0000313" key="2">
    <source>
        <dbReference type="Proteomes" id="UP000765509"/>
    </source>
</evidence>
<proteinExistence type="predicted"/>
<dbReference type="AlphaFoldDB" id="A0A9Q3ESW8"/>
<name>A0A9Q3ESW8_9BASI</name>
<gene>
    <name evidence="1" type="ORF">O181_068630</name>
</gene>
<comment type="caution">
    <text evidence="1">The sequence shown here is derived from an EMBL/GenBank/DDBJ whole genome shotgun (WGS) entry which is preliminary data.</text>
</comment>